<reference evidence="1" key="1">
    <citation type="submission" date="2020-05" db="EMBL/GenBank/DDBJ databases">
        <authorList>
            <person name="Chiriac C."/>
            <person name="Salcher M."/>
            <person name="Ghai R."/>
            <person name="Kavagutti S V."/>
        </authorList>
    </citation>
    <scope>NUCLEOTIDE SEQUENCE</scope>
</reference>
<name>A0A6J7C4B3_9ZZZZ</name>
<sequence>MDDLLTPYVSQNLFLPKAFVDEFLEALVSRKDDGIEPFARQIDLWWTALMIGVALDKRTTMPEQDQLSKLGTGHIFARDQWRIVNLELIVLAKEGEEVCATPSKVLAIGHEYMMTGLEWMAEKLRASAKPTLKLMTEIESILPQH</sequence>
<organism evidence="1">
    <name type="scientific">freshwater metagenome</name>
    <dbReference type="NCBI Taxonomy" id="449393"/>
    <lineage>
        <taxon>unclassified sequences</taxon>
        <taxon>metagenomes</taxon>
        <taxon>ecological metagenomes</taxon>
    </lineage>
</organism>
<gene>
    <name evidence="1" type="ORF">UFOPK3267_02414</name>
</gene>
<protein>
    <submittedName>
        <fullName evidence="1">Unannotated protein</fullName>
    </submittedName>
</protein>
<proteinExistence type="predicted"/>
<accession>A0A6J7C4B3</accession>
<dbReference type="AlphaFoldDB" id="A0A6J7C4B3"/>
<evidence type="ECO:0000313" key="1">
    <source>
        <dbReference type="EMBL" id="CAB4852892.1"/>
    </source>
</evidence>
<dbReference type="EMBL" id="CAFBIY010000170">
    <property type="protein sequence ID" value="CAB4852892.1"/>
    <property type="molecule type" value="Genomic_DNA"/>
</dbReference>